<sequence length="261" mass="29219">MNVNLNYLKKIPYLLFMLGLYFFTVMPAEAQNDSIVFIPATTLTVKKRPVFVKQLIVPGALVLAGAWANKRQFEKSVNKNVLFTVGHNFHTKVDDYLRYAPIAELYAADALGVKAKNHWFDQTKNLAISLIITDFVTGKLKKLTNKTRPNGGKIAHSFPSAHSSMAFANATVLYEEFIDTSPVFAYTGYGFAVATGSLRLMNNTHWLSDVMVGAAVGMVITKLVYLLDPIIRWNPFKDTNNLVILPKFDDEGYGLILSKRF</sequence>
<evidence type="ECO:0000259" key="2">
    <source>
        <dbReference type="SMART" id="SM00014"/>
    </source>
</evidence>
<dbReference type="AlphaFoldDB" id="A0A0A2MAQ5"/>
<dbReference type="STRING" id="1121895.GCA_000378485_00429"/>
<accession>A0A0A2MAQ5</accession>
<evidence type="ECO:0000256" key="1">
    <source>
        <dbReference type="SAM" id="Phobius"/>
    </source>
</evidence>
<dbReference type="InterPro" id="IPR036938">
    <property type="entry name" value="PAP2/HPO_sf"/>
</dbReference>
<dbReference type="SUPFAM" id="SSF48317">
    <property type="entry name" value="Acid phosphatase/Vanadium-dependent haloperoxidase"/>
    <property type="match status" value="1"/>
</dbReference>
<organism evidence="3 4">
    <name type="scientific">Flavobacterium rivuli WB 3.3-2 = DSM 21788</name>
    <dbReference type="NCBI Taxonomy" id="1121895"/>
    <lineage>
        <taxon>Bacteria</taxon>
        <taxon>Pseudomonadati</taxon>
        <taxon>Bacteroidota</taxon>
        <taxon>Flavobacteriia</taxon>
        <taxon>Flavobacteriales</taxon>
        <taxon>Flavobacteriaceae</taxon>
        <taxon>Flavobacterium</taxon>
    </lineage>
</organism>
<dbReference type="Gene3D" id="1.20.144.10">
    <property type="entry name" value="Phosphatidic acid phosphatase type 2/haloperoxidase"/>
    <property type="match status" value="1"/>
</dbReference>
<dbReference type="Proteomes" id="UP000030152">
    <property type="component" value="Unassembled WGS sequence"/>
</dbReference>
<dbReference type="Pfam" id="PF01569">
    <property type="entry name" value="PAP2"/>
    <property type="match status" value="1"/>
</dbReference>
<dbReference type="EMBL" id="JRLX01000001">
    <property type="protein sequence ID" value="KGO88538.1"/>
    <property type="molecule type" value="Genomic_DNA"/>
</dbReference>
<name>A0A0A2MAQ5_9FLAO</name>
<dbReference type="eggNOG" id="COG0671">
    <property type="taxonomic scope" value="Bacteria"/>
</dbReference>
<reference evidence="3 4" key="1">
    <citation type="submission" date="2013-09" db="EMBL/GenBank/DDBJ databases">
        <authorList>
            <person name="Zeng Z."/>
            <person name="Chen C."/>
        </authorList>
    </citation>
    <scope>NUCLEOTIDE SEQUENCE [LARGE SCALE GENOMIC DNA]</scope>
    <source>
        <strain evidence="3 4">WB 3.3-2</strain>
    </source>
</reference>
<dbReference type="SMART" id="SM00014">
    <property type="entry name" value="acidPPc"/>
    <property type="match status" value="1"/>
</dbReference>
<feature type="transmembrane region" description="Helical" evidence="1">
    <location>
        <begin position="12"/>
        <end position="30"/>
    </location>
</feature>
<keyword evidence="1" id="KW-1133">Transmembrane helix</keyword>
<keyword evidence="1" id="KW-0472">Membrane</keyword>
<feature type="transmembrane region" description="Helical" evidence="1">
    <location>
        <begin position="50"/>
        <end position="69"/>
    </location>
</feature>
<dbReference type="OrthoDB" id="9773582at2"/>
<evidence type="ECO:0000313" key="4">
    <source>
        <dbReference type="Proteomes" id="UP000030152"/>
    </source>
</evidence>
<comment type="caution">
    <text evidence="3">The sequence shown here is derived from an EMBL/GenBank/DDBJ whole genome shotgun (WGS) entry which is preliminary data.</text>
</comment>
<protein>
    <recommendedName>
        <fullName evidence="2">Phosphatidic acid phosphatase type 2/haloperoxidase domain-containing protein</fullName>
    </recommendedName>
</protein>
<gene>
    <name evidence="3" type="ORF">Q765_01115</name>
</gene>
<keyword evidence="1" id="KW-0812">Transmembrane</keyword>
<dbReference type="InterPro" id="IPR000326">
    <property type="entry name" value="PAP2/HPO"/>
</dbReference>
<evidence type="ECO:0000313" key="3">
    <source>
        <dbReference type="EMBL" id="KGO88538.1"/>
    </source>
</evidence>
<feature type="domain" description="Phosphatidic acid phosphatase type 2/haloperoxidase" evidence="2">
    <location>
        <begin position="123"/>
        <end position="225"/>
    </location>
</feature>
<proteinExistence type="predicted"/>
<keyword evidence="4" id="KW-1185">Reference proteome</keyword>